<name>A0A2S7W866_9FLAO</name>
<proteinExistence type="predicted"/>
<evidence type="ECO:0008006" key="3">
    <source>
        <dbReference type="Google" id="ProtNLM"/>
    </source>
</evidence>
<comment type="caution">
    <text evidence="1">The sequence shown here is derived from an EMBL/GenBank/DDBJ whole genome shotgun (WGS) entry which is preliminary data.</text>
</comment>
<accession>A0A2S7W866</accession>
<dbReference type="GO" id="GO:0020037">
    <property type="term" value="F:heme binding"/>
    <property type="evidence" value="ECO:0007669"/>
    <property type="project" value="InterPro"/>
</dbReference>
<dbReference type="CDD" id="cd08916">
    <property type="entry name" value="TrHb3_P"/>
    <property type="match status" value="1"/>
</dbReference>
<organism evidence="1 2">
    <name type="scientific">Polaribacter gangjinensis</name>
    <dbReference type="NCBI Taxonomy" id="574710"/>
    <lineage>
        <taxon>Bacteria</taxon>
        <taxon>Pseudomonadati</taxon>
        <taxon>Bacteroidota</taxon>
        <taxon>Flavobacteriia</taxon>
        <taxon>Flavobacteriales</taxon>
        <taxon>Flavobacteriaceae</taxon>
    </lineage>
</organism>
<dbReference type="InterPro" id="IPR009050">
    <property type="entry name" value="Globin-like_sf"/>
</dbReference>
<dbReference type="EMBL" id="MSCL01000001">
    <property type="protein sequence ID" value="PQJ73825.1"/>
    <property type="molecule type" value="Genomic_DNA"/>
</dbReference>
<dbReference type="Gene3D" id="1.10.490.10">
    <property type="entry name" value="Globins"/>
    <property type="match status" value="1"/>
</dbReference>
<dbReference type="OrthoDB" id="25954at2"/>
<keyword evidence="2" id="KW-1185">Reference proteome</keyword>
<dbReference type="GO" id="GO:0019825">
    <property type="term" value="F:oxygen binding"/>
    <property type="evidence" value="ECO:0007669"/>
    <property type="project" value="InterPro"/>
</dbReference>
<dbReference type="SUPFAM" id="SSF46458">
    <property type="entry name" value="Globin-like"/>
    <property type="match status" value="1"/>
</dbReference>
<dbReference type="Proteomes" id="UP000237608">
    <property type="component" value="Unassembled WGS sequence"/>
</dbReference>
<evidence type="ECO:0000313" key="1">
    <source>
        <dbReference type="EMBL" id="PQJ73825.1"/>
    </source>
</evidence>
<evidence type="ECO:0000313" key="2">
    <source>
        <dbReference type="Proteomes" id="UP000237608"/>
    </source>
</evidence>
<reference evidence="1 2" key="1">
    <citation type="submission" date="2016-12" db="EMBL/GenBank/DDBJ databases">
        <title>Trade-off between light-utilization and light-protection in marine flavobacteria.</title>
        <authorList>
            <person name="Kumagai Y."/>
            <person name="Yoshizawa S."/>
            <person name="Kogure K."/>
            <person name="Iwasaki W."/>
        </authorList>
    </citation>
    <scope>NUCLEOTIDE SEQUENCE [LARGE SCALE GENOMIC DNA]</scope>
    <source>
        <strain evidence="1 2">KCTC 22729</strain>
    </source>
</reference>
<sequence length="124" mass="14809">MASDIANVQDIHTIITQFYEKLLNDAAMRPFFEAIVQQNHLEHHIDIITHFWHDILFDTHLYHENVMQKHLQQNALHPFEKVHFERWTSYFTTTIDALFEGEQATKMKQRALSIATVMQLKMHH</sequence>
<gene>
    <name evidence="1" type="ORF">BTO13_00375</name>
</gene>
<dbReference type="AlphaFoldDB" id="A0A2S7W866"/>
<protein>
    <recommendedName>
        <fullName evidence="3">Globin</fullName>
    </recommendedName>
</protein>
<dbReference type="InterPro" id="IPR012292">
    <property type="entry name" value="Globin/Proto"/>
</dbReference>
<dbReference type="RefSeq" id="WP_105044979.1">
    <property type="nucleotide sequence ID" value="NZ_CP150662.1"/>
</dbReference>